<keyword evidence="2" id="KW-0732">Signal</keyword>
<feature type="region of interest" description="Disordered" evidence="1">
    <location>
        <begin position="915"/>
        <end position="934"/>
    </location>
</feature>
<feature type="compositionally biased region" description="Basic and acidic residues" evidence="1">
    <location>
        <begin position="1882"/>
        <end position="1892"/>
    </location>
</feature>
<sequence>MFDLTNSILLTLVLDVGVVFTERKESWGGEKLPSETKGGQPFSPSPLPPPTTTTATSTSVISHISSSSTTQSHDDTRPQKRHERSYSQATNIISTTFQSDNGLSQLSEVDSSIEDSIKPYSERKQFWETVSTQSFETKSPVTKSETESDTDTGTDGTVIEKSKIEKEASIIEQSDSEYDSSQKKDDSVYENVVTYREKPTQEKDSTVVKDLPSPEDISLKDVKTKKEMFEKEIKRQSSELEESLSWKRSSKEYDDDSSSDSPRSSSAFISEKVVLSSDASSISEKQSEKKLSEQKTDEDVLRSMEETQKETTKLTEISKVGKEVYEKTVREDDKIVSEKEVTMKEDIDKETKDDLEKSSFRSLEEKEDGSVVKKKVKETSTAHSSHELSEGKSETVVTSYDKEHEKTSTHTSSSVSTVDFRETSSTNLITSETKVGVKSPIGVASRLSSSETTDSNNDSFERSDSTKESFDKSGSVSGTGSSLSKKQSTLTSSADEHELSEFPEDSSRTSEDENNKIVEKKVEEERRKFGDTEELLVREITTTREGDQEQRVIKETKTQETLMPDGSTVKTTSVTTFTTQLDRQDSEDTVDQSEGSTSSVTEKEKSDTLLKQIKADMITDAMHIPADDVSPEHKLLSPEDSKPSEQAQILSSPIHVPEESVQDIVWEVSQEQSDVPISETVQYISDELDQPSGESKVKFEEDTSDKKIVLTEEEARCIAREIVEEVKNEALKRSPIAEKEYIVNRVQLEERTFLPKPSSASAFSTETSSKLEKYIQEQLIDETLDEKHLFLLESVAAKKTEMLRKRIGASEVQLSLEITDEDLKSSEAELSPIETHMERLRQMTEEEELKSGREPSEADESESSMIIHDTSEETFTSGYDQANQMFNKTLDNVKSVSLKGERAISTICEEIEEVEKQSTENAEFSSKEETRKMSREELTEAAIEIVKEITVKAKESDLLKQIAAEPSKEDSDQPIKEGKKSFREDFLKHDKSLEIQMESSMTESVEECSAAESTRAYDSRYSTEVPKIASVHEETDMGTDKKQAEVLTPPKDEIRLRKKKSHIDEFNRRSGTDFDAYSSSGESHYFTAAEGTDSRSVSRPCSSDIEALLSGTPGTSEYDTALTSQEGSQYSRISSSSREFSTAPSDISSRDSMKSIDSESSGNLGSIELSSEASETLVPSALDLEKDMEIIDKDILEEELLRYEENVHSSIPQLTIQSETPKEEDIPSPFDTETDDLEDETKDEDIPFVSSKMKRSMEMTFHPEPKILKEEDQDDYAQIGLEESTISDLSVTTVVERDRNILESSGEINMTSSNISDQLISSVETKEASTGYSSSVEGELSTSVASGLRSVTITTTSIPPDHPDQTTVSICTQVTSETVSEKSDDSFFRTSGPAEEKYISLKRDARKYERPADAPMSSDDPEHIGATGGHSVGPDSSYIRSHEPEADQECVRMIREGEELDIIDSEIQHVVDSQPEDELDTDYLRDADLIERPKTPEPGSRSKLRINASQDSEELTEVDKRFSAIFSVTYEEPSSPALLTAKEANGNVPDITITEHMAPLDGKLRYPDLECEDEFPECRQNEVEATPHSTPSSVTSPKSSTTDSEHGREYCLESQTEGPVQYSDYGSFEVLEAGDISDVKEYENTILFHERRLRDLTIKEEDEVSSQDSKKDDSPVLLPPIIKAVKLDSESPSSSGDGDIARDIEDPNYNSSIEEQRRWLEMQFEENARKGSEFEYTQQSFSEHVYSGPLEDIEEERDDFERRDLSHVTKTSSLSSTPEYDVLAGRKFFTRSGEQDDVSMSSLQEFEHIEREVAIEQAARRSSSGSQESLNGKRPGSGNKSLHGDDISVSSFSSLNEFERLEKECIMIEQIETKVKTEEKILSEIEEGHESQVSESESCETISDAGRESPDNYEQKIFEIDEIIRQAQTNVEKFEKNGVSLKDIAGISCSTDDRTPSVEPQDSLEEMFPTPKCEKDVTSHKRLPDKMSTSTDSLESKQTKDVLASSSDSLEEKKKTDRMSTSVDSLETDKRDLMATSADSLGRDDSSGRDGDVSSESERITHHQGGAMEWSTDSLEPTSSQATHATYQYETDSVMSGSFTSGCSTTLMPSVDDVSDLMSASMYISEGELPDDAYGACNIGSGNKYEWTKIKPEGIIKETIEESSEPEYSQTITRTVTLPPDVKHVTFTGPGAKEKLEEYIQQFDAGEHISESEALDSAGNVHVEKIVQKRIVIDPAFAEQEGLVLGEPEIEESFVKDSHGNVTRVVRRTVISTHTVEIDLDTGEPIVRRESLGSQDSTHTHSLPTTVTSHPSGPPSGSHSPREPLPTSLEPNTASDPQKKEEKK</sequence>
<accession>A0A5N5SJI8</accession>
<feature type="region of interest" description="Disordered" evidence="1">
    <location>
        <begin position="843"/>
        <end position="864"/>
    </location>
</feature>
<feature type="compositionally biased region" description="Low complexity" evidence="1">
    <location>
        <begin position="448"/>
        <end position="458"/>
    </location>
</feature>
<feature type="compositionally biased region" description="Polar residues" evidence="1">
    <location>
        <begin position="1112"/>
        <end position="1123"/>
    </location>
</feature>
<feature type="compositionally biased region" description="Polar residues" evidence="1">
    <location>
        <begin position="423"/>
        <end position="433"/>
    </location>
</feature>
<gene>
    <name evidence="3" type="ORF">Anas_01324</name>
</gene>
<feature type="compositionally biased region" description="Basic and acidic residues" evidence="1">
    <location>
        <begin position="966"/>
        <end position="993"/>
    </location>
</feature>
<dbReference type="OrthoDB" id="20872at2759"/>
<name>A0A5N5SJI8_9CRUS</name>
<feature type="region of interest" description="Disordered" evidence="1">
    <location>
        <begin position="1403"/>
        <end position="1446"/>
    </location>
</feature>
<feature type="compositionally biased region" description="Basic and acidic residues" evidence="1">
    <location>
        <begin position="343"/>
        <end position="393"/>
    </location>
</feature>
<feature type="compositionally biased region" description="Low complexity" evidence="1">
    <location>
        <begin position="259"/>
        <end position="270"/>
    </location>
</feature>
<dbReference type="Proteomes" id="UP000326759">
    <property type="component" value="Unassembled WGS sequence"/>
</dbReference>
<feature type="compositionally biased region" description="Basic and acidic residues" evidence="1">
    <location>
        <begin position="1972"/>
        <end position="1985"/>
    </location>
</feature>
<feature type="compositionally biased region" description="Low complexity" evidence="1">
    <location>
        <begin position="567"/>
        <end position="579"/>
    </location>
</feature>
<feature type="region of interest" description="Disordered" evidence="1">
    <location>
        <begin position="1684"/>
        <end position="1709"/>
    </location>
</feature>
<feature type="compositionally biased region" description="Polar residues" evidence="1">
    <location>
        <begin position="2292"/>
        <end position="2308"/>
    </location>
</feature>
<feature type="region of interest" description="Disordered" evidence="1">
    <location>
        <begin position="343"/>
        <end position="607"/>
    </location>
</feature>
<feature type="compositionally biased region" description="Basic and acidic residues" evidence="1">
    <location>
        <begin position="1030"/>
        <end position="1055"/>
    </location>
</feature>
<feature type="compositionally biased region" description="Basic and acidic residues" evidence="1">
    <location>
        <begin position="158"/>
        <end position="169"/>
    </location>
</feature>
<feature type="compositionally biased region" description="Basic and acidic residues" evidence="1">
    <location>
        <begin position="217"/>
        <end position="238"/>
    </location>
</feature>
<feature type="compositionally biased region" description="Low complexity" evidence="1">
    <location>
        <begin position="1586"/>
        <end position="1602"/>
    </location>
</feature>
<organism evidence="3 4">
    <name type="scientific">Armadillidium nasatum</name>
    <dbReference type="NCBI Taxonomy" id="96803"/>
    <lineage>
        <taxon>Eukaryota</taxon>
        <taxon>Metazoa</taxon>
        <taxon>Ecdysozoa</taxon>
        <taxon>Arthropoda</taxon>
        <taxon>Crustacea</taxon>
        <taxon>Multicrustacea</taxon>
        <taxon>Malacostraca</taxon>
        <taxon>Eumalacostraca</taxon>
        <taxon>Peracarida</taxon>
        <taxon>Isopoda</taxon>
        <taxon>Oniscidea</taxon>
        <taxon>Crinocheta</taxon>
        <taxon>Armadillidiidae</taxon>
        <taxon>Armadillidium</taxon>
    </lineage>
</organism>
<feature type="compositionally biased region" description="Polar residues" evidence="1">
    <location>
        <begin position="128"/>
        <end position="143"/>
    </location>
</feature>
<feature type="region of interest" description="Disordered" evidence="1">
    <location>
        <begin position="1489"/>
        <end position="1512"/>
    </location>
</feature>
<feature type="compositionally biased region" description="Polar residues" evidence="1">
    <location>
        <begin position="1820"/>
        <end position="1830"/>
    </location>
</feature>
<feature type="region of interest" description="Disordered" evidence="1">
    <location>
        <begin position="1730"/>
        <end position="1762"/>
    </location>
</feature>
<feature type="compositionally biased region" description="Basic and acidic residues" evidence="1">
    <location>
        <begin position="630"/>
        <end position="643"/>
    </location>
</feature>
<dbReference type="EMBL" id="SEYY01024416">
    <property type="protein sequence ID" value="KAB7494137.1"/>
    <property type="molecule type" value="Genomic_DNA"/>
</dbReference>
<feature type="compositionally biased region" description="Low complexity" evidence="1">
    <location>
        <begin position="409"/>
        <end position="418"/>
    </location>
</feature>
<feature type="compositionally biased region" description="Acidic residues" evidence="1">
    <location>
        <begin position="1232"/>
        <end position="1243"/>
    </location>
</feature>
<keyword evidence="4" id="KW-1185">Reference proteome</keyword>
<feature type="region of interest" description="Disordered" evidence="1">
    <location>
        <begin position="962"/>
        <end position="1175"/>
    </location>
</feature>
<feature type="compositionally biased region" description="Polar residues" evidence="1">
    <location>
        <begin position="1158"/>
        <end position="1174"/>
    </location>
</feature>
<feature type="compositionally biased region" description="Low complexity" evidence="1">
    <location>
        <begin position="2309"/>
        <end position="2319"/>
    </location>
</feature>
<evidence type="ECO:0000313" key="4">
    <source>
        <dbReference type="Proteomes" id="UP000326759"/>
    </source>
</evidence>
<feature type="compositionally biased region" description="Basic and acidic residues" evidence="1">
    <location>
        <begin position="459"/>
        <end position="471"/>
    </location>
</feature>
<proteinExistence type="predicted"/>
<feature type="compositionally biased region" description="Basic and acidic residues" evidence="1">
    <location>
        <begin position="494"/>
        <end position="558"/>
    </location>
</feature>
<evidence type="ECO:0000256" key="2">
    <source>
        <dbReference type="SAM" id="SignalP"/>
    </source>
</evidence>
<feature type="compositionally biased region" description="Basic and acidic residues" evidence="1">
    <location>
        <begin position="1403"/>
        <end position="1412"/>
    </location>
</feature>
<feature type="compositionally biased region" description="Basic and acidic residues" evidence="1">
    <location>
        <begin position="2041"/>
        <end position="2061"/>
    </location>
</feature>
<feature type="region of interest" description="Disordered" evidence="1">
    <location>
        <begin position="2291"/>
        <end position="2344"/>
    </location>
</feature>
<feature type="compositionally biased region" description="Basic and acidic residues" evidence="1">
    <location>
        <begin position="843"/>
        <end position="856"/>
    </location>
</feature>
<feature type="compositionally biased region" description="Low complexity" evidence="1">
    <location>
        <begin position="1124"/>
        <end position="1141"/>
    </location>
</feature>
<feature type="region of interest" description="Disordered" evidence="1">
    <location>
        <begin position="128"/>
        <end position="313"/>
    </location>
</feature>
<feature type="compositionally biased region" description="Basic and acidic residues" evidence="1">
    <location>
        <begin position="25"/>
        <end position="34"/>
    </location>
</feature>
<feature type="compositionally biased region" description="Low complexity" evidence="1">
    <location>
        <begin position="472"/>
        <end position="493"/>
    </location>
</feature>
<feature type="region of interest" description="Disordered" evidence="1">
    <location>
        <begin position="1814"/>
        <end position="1847"/>
    </location>
</feature>
<reference evidence="3 4" key="1">
    <citation type="journal article" date="2019" name="PLoS Biol.">
        <title>Sex chromosomes control vertical transmission of feminizing Wolbachia symbionts in an isopod.</title>
        <authorList>
            <person name="Becking T."/>
            <person name="Chebbi M.A."/>
            <person name="Giraud I."/>
            <person name="Moumen B."/>
            <person name="Laverre T."/>
            <person name="Caubet Y."/>
            <person name="Peccoud J."/>
            <person name="Gilbert C."/>
            <person name="Cordaux R."/>
        </authorList>
    </citation>
    <scope>NUCLEOTIDE SEQUENCE [LARGE SCALE GENOMIC DNA]</scope>
    <source>
        <strain evidence="3">ANa2</strain>
        <tissue evidence="3">Whole body excluding digestive tract and cuticle</tissue>
    </source>
</reference>
<feature type="compositionally biased region" description="Polar residues" evidence="1">
    <location>
        <begin position="2071"/>
        <end position="2082"/>
    </location>
</feature>
<feature type="chain" id="PRO_5024290813" evidence="2">
    <location>
        <begin position="22"/>
        <end position="2344"/>
    </location>
</feature>
<evidence type="ECO:0000313" key="3">
    <source>
        <dbReference type="EMBL" id="KAB7494137.1"/>
    </source>
</evidence>
<feature type="region of interest" description="Disordered" evidence="1">
    <location>
        <begin position="25"/>
        <end position="86"/>
    </location>
</feature>
<feature type="region of interest" description="Disordered" evidence="1">
    <location>
        <begin position="1882"/>
        <end position="1913"/>
    </location>
</feature>
<feature type="signal peptide" evidence="2">
    <location>
        <begin position="1"/>
        <end position="21"/>
    </location>
</feature>
<comment type="caution">
    <text evidence="3">The sequence shown here is derived from an EMBL/GenBank/DDBJ whole genome shotgun (WGS) entry which is preliminary data.</text>
</comment>
<feature type="compositionally biased region" description="Basic and acidic residues" evidence="1">
    <location>
        <begin position="925"/>
        <end position="934"/>
    </location>
</feature>
<feature type="compositionally biased region" description="Basic and acidic residues" evidence="1">
    <location>
        <begin position="1148"/>
        <end position="1157"/>
    </location>
</feature>
<feature type="compositionally biased region" description="Basic and acidic residues" evidence="1">
    <location>
        <begin position="285"/>
        <end position="313"/>
    </location>
</feature>
<feature type="region of interest" description="Disordered" evidence="1">
    <location>
        <begin position="1575"/>
        <end position="1619"/>
    </location>
</feature>
<feature type="region of interest" description="Disordered" evidence="1">
    <location>
        <begin position="630"/>
        <end position="656"/>
    </location>
</feature>
<feature type="region of interest" description="Disordered" evidence="1">
    <location>
        <begin position="1212"/>
        <end position="1256"/>
    </location>
</feature>
<feature type="region of interest" description="Disordered" evidence="1">
    <location>
        <begin position="1947"/>
        <end position="2082"/>
    </location>
</feature>
<feature type="compositionally biased region" description="Basic and acidic residues" evidence="1">
    <location>
        <begin position="195"/>
        <end position="207"/>
    </location>
</feature>
<evidence type="ECO:0000256" key="1">
    <source>
        <dbReference type="SAM" id="MobiDB-lite"/>
    </source>
</evidence>
<feature type="compositionally biased region" description="Low complexity" evidence="1">
    <location>
        <begin position="52"/>
        <end position="71"/>
    </location>
</feature>
<protein>
    <submittedName>
        <fullName evidence="3">Uncharacterized protein</fullName>
    </submittedName>
</protein>
<feature type="compositionally biased region" description="Basic and acidic residues" evidence="1">
    <location>
        <begin position="1062"/>
        <end position="1072"/>
    </location>
</feature>